<feature type="domain" description="Nucleoside phosphorylase" evidence="3">
    <location>
        <begin position="8"/>
        <end position="228"/>
    </location>
</feature>
<dbReference type="EC" id="3.2.2.26" evidence="1 2"/>
<proteinExistence type="inferred from homology"/>
<evidence type="ECO:0000256" key="1">
    <source>
        <dbReference type="HAMAP-Rule" id="MF_00991"/>
    </source>
</evidence>
<dbReference type="PANTHER" id="PTHR46832">
    <property type="entry name" value="5'-METHYLTHIOADENOSINE/S-ADENOSYLHOMOCYSTEINE NUCLEOSIDASE"/>
    <property type="match status" value="1"/>
</dbReference>
<evidence type="ECO:0000259" key="3">
    <source>
        <dbReference type="Pfam" id="PF01048"/>
    </source>
</evidence>
<dbReference type="SUPFAM" id="SSF53167">
    <property type="entry name" value="Purine and uridine phosphorylases"/>
    <property type="match status" value="1"/>
</dbReference>
<dbReference type="InterPro" id="IPR019963">
    <property type="entry name" value="FL_hydrolase_MqnB"/>
</dbReference>
<protein>
    <recommendedName>
        <fullName evidence="1 2">Futalosine hydrolase</fullName>
        <shortName evidence="1">FL hydrolase</shortName>
        <ecNumber evidence="1 2">3.2.2.26</ecNumber>
    </recommendedName>
    <alternativeName>
        <fullName evidence="1">Futalosine nucleosidase</fullName>
    </alternativeName>
    <alternativeName>
        <fullName evidence="1">Menaquinone biosynthetic enzyme MqnB</fullName>
    </alternativeName>
</protein>
<dbReference type="InterPro" id="IPR000845">
    <property type="entry name" value="Nucleoside_phosphorylase_d"/>
</dbReference>
<dbReference type="GO" id="GO:0019284">
    <property type="term" value="P:L-methionine salvage from S-adenosylmethionine"/>
    <property type="evidence" value="ECO:0007669"/>
    <property type="project" value="TreeGrafter"/>
</dbReference>
<dbReference type="AlphaFoldDB" id="A0A1V1PII5"/>
<sequence>MIADDGSILIIAAVSHEIKPVMDRLNNPQKRIIGGRNVLCGKLFNHSVIAVVSGIGMLNAAQAATSVIEKMPVHLVINTGCAGAFSEKGFTIGDIGIATQETDIHSGVEPIPPDRLIKQLPFPVIQNETCQSFGAYPTSEKYSKLAYDILCQQYLFNSVQVKQVPFITVSTITASEDRRKNLYRYYQAGMENMEGAGIAHIAAHYCLPFMEIRSASNFVGDRNKANWQLALAFERSTNAILLVLRLI</sequence>
<dbReference type="InterPro" id="IPR035994">
    <property type="entry name" value="Nucleoside_phosphorylase_sf"/>
</dbReference>
<dbReference type="GO" id="GO:0009234">
    <property type="term" value="P:menaquinone biosynthetic process"/>
    <property type="evidence" value="ECO:0007669"/>
    <property type="project" value="UniProtKB-UniRule"/>
</dbReference>
<comment type="similarity">
    <text evidence="1">Belongs to the PNP/UDP phosphorylase family. Futalosine hydrolase subfamily.</text>
</comment>
<keyword evidence="1" id="KW-0378">Hydrolase</keyword>
<dbReference type="HAMAP" id="MF_00991">
    <property type="entry name" value="MqnB"/>
    <property type="match status" value="1"/>
</dbReference>
<evidence type="ECO:0000313" key="5">
    <source>
        <dbReference type="Proteomes" id="UP000189670"/>
    </source>
</evidence>
<dbReference type="Pfam" id="PF01048">
    <property type="entry name" value="PNP_UDP_1"/>
    <property type="match status" value="1"/>
</dbReference>
<dbReference type="Gene3D" id="3.40.50.1580">
    <property type="entry name" value="Nucleoside phosphorylase domain"/>
    <property type="match status" value="1"/>
</dbReference>
<evidence type="ECO:0000313" key="4">
    <source>
        <dbReference type="EMBL" id="ETR74636.1"/>
    </source>
</evidence>
<dbReference type="CDD" id="cd17766">
    <property type="entry name" value="futalosine_nucleosidase_MqnB"/>
    <property type="match status" value="1"/>
</dbReference>
<evidence type="ECO:0000256" key="2">
    <source>
        <dbReference type="NCBIfam" id="TIGR03664"/>
    </source>
</evidence>
<dbReference type="NCBIfam" id="TIGR03664">
    <property type="entry name" value="fut_nucase"/>
    <property type="match status" value="1"/>
</dbReference>
<name>A0A1V1PII5_9BACT</name>
<comment type="function">
    <text evidence="1">Catalyzes the hydrolysis of futalosine (FL) to dehypoxanthine futalosine (DHFL) and hypoxanthine, a step in the biosynthesis of menaquinone (MK, vitamin K2).</text>
</comment>
<accession>A0A1V1PII5</accession>
<dbReference type="Proteomes" id="UP000189670">
    <property type="component" value="Unassembled WGS sequence"/>
</dbReference>
<dbReference type="UniPathway" id="UPA00079"/>
<dbReference type="GO" id="GO:0008930">
    <property type="term" value="F:methylthioadenosine nucleosidase activity"/>
    <property type="evidence" value="ECO:0007669"/>
    <property type="project" value="TreeGrafter"/>
</dbReference>
<comment type="pathway">
    <text evidence="1">Quinol/quinone metabolism; menaquinone biosynthesis.</text>
</comment>
<gene>
    <name evidence="1" type="primary">mqnB</name>
    <name evidence="4" type="ORF">OMM_00060</name>
</gene>
<dbReference type="EMBL" id="ATBP01000002">
    <property type="protein sequence ID" value="ETR74636.1"/>
    <property type="molecule type" value="Genomic_DNA"/>
</dbReference>
<dbReference type="GO" id="GO:0009116">
    <property type="term" value="P:nucleoside metabolic process"/>
    <property type="evidence" value="ECO:0007669"/>
    <property type="project" value="InterPro"/>
</dbReference>
<keyword evidence="1" id="KW-0474">Menaquinone biosynthesis</keyword>
<comment type="catalytic activity">
    <reaction evidence="1">
        <text>futalosine + H2O = dehypoxanthine futalosine + hypoxanthine</text>
        <dbReference type="Rhea" id="RHEA:25904"/>
        <dbReference type="ChEBI" id="CHEBI:15377"/>
        <dbReference type="ChEBI" id="CHEBI:17368"/>
        <dbReference type="ChEBI" id="CHEBI:58863"/>
        <dbReference type="ChEBI" id="CHEBI:58864"/>
        <dbReference type="EC" id="3.2.2.26"/>
    </reaction>
</comment>
<dbReference type="GO" id="GO:0008782">
    <property type="term" value="F:adenosylhomocysteine nucleosidase activity"/>
    <property type="evidence" value="ECO:0007669"/>
    <property type="project" value="TreeGrafter"/>
</dbReference>
<comment type="caution">
    <text evidence="4">The sequence shown here is derived from an EMBL/GenBank/DDBJ whole genome shotgun (WGS) entry which is preliminary data.</text>
</comment>
<dbReference type="PANTHER" id="PTHR46832:SF2">
    <property type="entry name" value="FUTALOSINE HYDROLASE"/>
    <property type="match status" value="1"/>
</dbReference>
<reference evidence="5" key="1">
    <citation type="submission" date="2012-11" db="EMBL/GenBank/DDBJ databases">
        <authorList>
            <person name="Lucero-Rivera Y.E."/>
            <person name="Tovar-Ramirez D."/>
        </authorList>
    </citation>
    <scope>NUCLEOTIDE SEQUENCE [LARGE SCALE GENOMIC DNA]</scope>
    <source>
        <strain evidence="5">Araruama</strain>
    </source>
</reference>
<dbReference type="GO" id="GO:0005829">
    <property type="term" value="C:cytosol"/>
    <property type="evidence" value="ECO:0007669"/>
    <property type="project" value="TreeGrafter"/>
</dbReference>
<organism evidence="4 5">
    <name type="scientific">Candidatus Magnetoglobus multicellularis str. Araruama</name>
    <dbReference type="NCBI Taxonomy" id="890399"/>
    <lineage>
        <taxon>Bacteria</taxon>
        <taxon>Pseudomonadati</taxon>
        <taxon>Thermodesulfobacteriota</taxon>
        <taxon>Desulfobacteria</taxon>
        <taxon>Desulfobacterales</taxon>
        <taxon>Desulfobacteraceae</taxon>
        <taxon>Candidatus Magnetoglobus</taxon>
    </lineage>
</organism>